<keyword evidence="1" id="KW-0812">Transmembrane</keyword>
<gene>
    <name evidence="2" type="ORF">D7Y33_19515</name>
    <name evidence="3" type="ORF">U4I38_14385</name>
</gene>
<proteinExistence type="predicted"/>
<feature type="transmembrane region" description="Helical" evidence="1">
    <location>
        <begin position="37"/>
        <end position="57"/>
    </location>
</feature>
<name>A0AAJ2WL19_STEMA</name>
<dbReference type="EMBL" id="RAUE01000033">
    <property type="protein sequence ID" value="MBA0313175.1"/>
    <property type="molecule type" value="Genomic_DNA"/>
</dbReference>
<organism evidence="3 4">
    <name type="scientific">Stenotrophomonas maltophilia</name>
    <name type="common">Pseudomonas maltophilia</name>
    <name type="synonym">Xanthomonas maltophilia</name>
    <dbReference type="NCBI Taxonomy" id="40324"/>
    <lineage>
        <taxon>Bacteria</taxon>
        <taxon>Pseudomonadati</taxon>
        <taxon>Pseudomonadota</taxon>
        <taxon>Gammaproteobacteria</taxon>
        <taxon>Lysobacterales</taxon>
        <taxon>Lysobacteraceae</taxon>
        <taxon>Stenotrophomonas</taxon>
        <taxon>Stenotrophomonas maltophilia group</taxon>
    </lineage>
</organism>
<evidence type="ECO:0000256" key="1">
    <source>
        <dbReference type="SAM" id="Phobius"/>
    </source>
</evidence>
<dbReference type="AlphaFoldDB" id="A0AAJ2WL19"/>
<protein>
    <submittedName>
        <fullName evidence="3">Uncharacterized protein</fullName>
    </submittedName>
</protein>
<accession>A0AAJ2WL19</accession>
<dbReference type="Proteomes" id="UP001288387">
    <property type="component" value="Unassembled WGS sequence"/>
</dbReference>
<keyword evidence="1" id="KW-1133">Transmembrane helix</keyword>
<evidence type="ECO:0000313" key="4">
    <source>
        <dbReference type="Proteomes" id="UP001288387"/>
    </source>
</evidence>
<evidence type="ECO:0000313" key="2">
    <source>
        <dbReference type="EMBL" id="MBA0313175.1"/>
    </source>
</evidence>
<keyword evidence="1" id="KW-0472">Membrane</keyword>
<reference evidence="2" key="1">
    <citation type="submission" date="2018-09" db="EMBL/GenBank/DDBJ databases">
        <authorList>
            <person name="Groschel M."/>
            <person name="Kohl T."/>
            <person name="Conchillo-Sole O."/>
            <person name="Mamat U."/>
            <person name="Yero D."/>
            <person name="Niemann S."/>
            <person name="Daura X."/>
            <person name="Gibert I."/>
        </authorList>
    </citation>
    <scope>NUCLEOTIDE SEQUENCE</scope>
    <source>
        <strain evidence="2">OG156</strain>
    </source>
</reference>
<dbReference type="EMBL" id="JAXRVB010000017">
    <property type="protein sequence ID" value="MDZ5765660.1"/>
    <property type="molecule type" value="Genomic_DNA"/>
</dbReference>
<dbReference type="RefSeq" id="WP_049430985.1">
    <property type="nucleotide sequence ID" value="NZ_CP088240.1"/>
</dbReference>
<reference evidence="2" key="2">
    <citation type="journal article" date="2020" name="Front. Microbiol.">
        <title>Genetic Variants of the DSF Quorum Sensing System in Stenotrophomonas maltophilia Influence Virulence and Resistance Phenotypes Among Genotypically Diverse Clinical Isolates.</title>
        <authorList>
            <person name="Yero D."/>
            <person name="Huedo P."/>
            <person name="Conchillo-Sole O."/>
            <person name="Martinez-Servat S."/>
            <person name="Mamat U."/>
            <person name="Coves X."/>
            <person name="Llanas F."/>
            <person name="Roca I."/>
            <person name="Vila J."/>
            <person name="Schaible U.E."/>
            <person name="Daura X."/>
            <person name="Gibert I."/>
        </authorList>
    </citation>
    <scope>NUCLEOTIDE SEQUENCE</scope>
    <source>
        <strain evidence="2">OG156</strain>
    </source>
</reference>
<sequence>MDDASDVEEALPAVLAECKKLILGMENKSVDQRKASLWVYGIGLVAGTVIAPALTAANAAKHAGAIAGLSALGGASGMAGKALEDSGFGGSAAIADRRAVADVIRLKLPVITDRREASHDRRKALTEMQAACFAYDLTTPKPIQSSTTGK</sequence>
<evidence type="ECO:0000313" key="3">
    <source>
        <dbReference type="EMBL" id="MDZ5765660.1"/>
    </source>
</evidence>
<reference evidence="3" key="3">
    <citation type="submission" date="2023-12" db="EMBL/GenBank/DDBJ databases">
        <title>'Antibacterial potential of Stenotrophomonas maltophilia cystic fibrosis isolates' (manuscript under preparation).</title>
        <authorList>
            <person name="Crisan C.V."/>
            <person name="Pettis M."/>
            <person name="Goldberg J.B."/>
        </authorList>
    </citation>
    <scope>NUCLEOTIDE SEQUENCE</scope>
    <source>
        <strain evidence="3">CCV129</strain>
    </source>
</reference>
<dbReference type="Proteomes" id="UP000822271">
    <property type="component" value="Unassembled WGS sequence"/>
</dbReference>
<comment type="caution">
    <text evidence="3">The sequence shown here is derived from an EMBL/GenBank/DDBJ whole genome shotgun (WGS) entry which is preliminary data.</text>
</comment>